<dbReference type="InterPro" id="IPR049560">
    <property type="entry name" value="MeTrfase_RsmB-F_NOP2_cat"/>
</dbReference>
<dbReference type="Gene3D" id="3.40.50.150">
    <property type="entry name" value="Vaccinia Virus protein VP39"/>
    <property type="match status" value="1"/>
</dbReference>
<name>A0A918TEZ1_9RHOB</name>
<dbReference type="Pfam" id="PF01189">
    <property type="entry name" value="Methyltr_RsmB-F"/>
    <property type="match status" value="1"/>
</dbReference>
<dbReference type="Proteomes" id="UP000638981">
    <property type="component" value="Unassembled WGS sequence"/>
</dbReference>
<dbReference type="PANTHER" id="PTHR22807:SF53">
    <property type="entry name" value="RIBOSOMAL RNA SMALL SUBUNIT METHYLTRANSFERASE B-RELATED"/>
    <property type="match status" value="1"/>
</dbReference>
<sequence length="383" mass="40059">MTPAARVQAAIEVLDQWLGGQPVEKALINWGRSNRYAGSGDRAAVRDLVFDAVRCKLSFASQGGALSGRGLMLGRARALGVDPLFTGGPHAPAPLGDEGGSPPQGLAALDCPEDLAPALQAALGPDFAPVMTALQSRAPVFLRVNLLKSTRDAAQASLAADGVLTEPHILADTALIVTQNPRKVSASKAYAEGLVELQDAASQAVVQALPPLKGLNVLDYCAGGGGKTLAMAALRPARLVAHDANAARLSDLPERAKRAGAKVQLTETAKLPTVAPFDLILTDVPCSGSGAWRRQPEAKWALTLEKLASLVALQAEILDKVATMVAPGGALAYATCSLLNAENQDQATAFVQRHPQFALERQLRLTPLDGGDGFFLALFRHKT</sequence>
<feature type="active site" description="Nucleophile" evidence="5">
    <location>
        <position position="336"/>
    </location>
</feature>
<keyword evidence="2 5" id="KW-0808">Transferase</keyword>
<evidence type="ECO:0000313" key="8">
    <source>
        <dbReference type="Proteomes" id="UP000638981"/>
    </source>
</evidence>
<dbReference type="Pfam" id="PF22458">
    <property type="entry name" value="RsmF-B_ferredox"/>
    <property type="match status" value="1"/>
</dbReference>
<evidence type="ECO:0000256" key="1">
    <source>
        <dbReference type="ARBA" id="ARBA00022603"/>
    </source>
</evidence>
<keyword evidence="1 5" id="KW-0489">Methyltransferase</keyword>
<gene>
    <name evidence="7" type="ORF">GCM10007315_03210</name>
</gene>
<reference evidence="7" key="2">
    <citation type="submission" date="2020-09" db="EMBL/GenBank/DDBJ databases">
        <authorList>
            <person name="Sun Q."/>
            <person name="Kim S."/>
        </authorList>
    </citation>
    <scope>NUCLEOTIDE SEQUENCE</scope>
    <source>
        <strain evidence="7">KCTC 23310</strain>
    </source>
</reference>
<dbReference type="GO" id="GO:0008173">
    <property type="term" value="F:RNA methyltransferase activity"/>
    <property type="evidence" value="ECO:0007669"/>
    <property type="project" value="InterPro"/>
</dbReference>
<feature type="domain" description="SAM-dependent MTase RsmB/NOP-type" evidence="6">
    <location>
        <begin position="130"/>
        <end position="383"/>
    </location>
</feature>
<comment type="similarity">
    <text evidence="5">Belongs to the class I-like SAM-binding methyltransferase superfamily. RsmB/NOP family.</text>
</comment>
<evidence type="ECO:0000256" key="2">
    <source>
        <dbReference type="ARBA" id="ARBA00022679"/>
    </source>
</evidence>
<keyword evidence="3 5" id="KW-0949">S-adenosyl-L-methionine</keyword>
<dbReference type="PROSITE" id="PS51686">
    <property type="entry name" value="SAM_MT_RSMB_NOP"/>
    <property type="match status" value="1"/>
</dbReference>
<comment type="caution">
    <text evidence="5">Lacks conserved residue(s) required for the propagation of feature annotation.</text>
</comment>
<dbReference type="PRINTS" id="PR02008">
    <property type="entry name" value="RCMTFAMILY"/>
</dbReference>
<dbReference type="RefSeq" id="WP_189409749.1">
    <property type="nucleotide sequence ID" value="NZ_BMYJ01000001.1"/>
</dbReference>
<evidence type="ECO:0000256" key="5">
    <source>
        <dbReference type="PROSITE-ProRule" id="PRU01023"/>
    </source>
</evidence>
<dbReference type="EMBL" id="BMYJ01000001">
    <property type="protein sequence ID" value="GHC45209.1"/>
    <property type="molecule type" value="Genomic_DNA"/>
</dbReference>
<dbReference type="CDD" id="cd02440">
    <property type="entry name" value="AdoMet_MTases"/>
    <property type="match status" value="1"/>
</dbReference>
<feature type="binding site" evidence="5">
    <location>
        <position position="283"/>
    </location>
    <ligand>
        <name>S-adenosyl-L-methionine</name>
        <dbReference type="ChEBI" id="CHEBI:59789"/>
    </ligand>
</feature>
<dbReference type="InterPro" id="IPR001678">
    <property type="entry name" value="MeTrfase_RsmB-F_NOP2_dom"/>
</dbReference>
<dbReference type="InterPro" id="IPR029063">
    <property type="entry name" value="SAM-dependent_MTases_sf"/>
</dbReference>
<dbReference type="GO" id="GO:0003723">
    <property type="term" value="F:RNA binding"/>
    <property type="evidence" value="ECO:0007669"/>
    <property type="project" value="UniProtKB-UniRule"/>
</dbReference>
<dbReference type="AlphaFoldDB" id="A0A918TEZ1"/>
<evidence type="ECO:0000313" key="7">
    <source>
        <dbReference type="EMBL" id="GHC45209.1"/>
    </source>
</evidence>
<dbReference type="Gene3D" id="3.30.70.1170">
    <property type="entry name" value="Sun protein, domain 3"/>
    <property type="match status" value="1"/>
</dbReference>
<keyword evidence="4 5" id="KW-0694">RNA-binding</keyword>
<evidence type="ECO:0000259" key="6">
    <source>
        <dbReference type="PROSITE" id="PS51686"/>
    </source>
</evidence>
<dbReference type="SUPFAM" id="SSF53335">
    <property type="entry name" value="S-adenosyl-L-methionine-dependent methyltransferases"/>
    <property type="match status" value="1"/>
</dbReference>
<keyword evidence="8" id="KW-1185">Reference proteome</keyword>
<evidence type="ECO:0000256" key="3">
    <source>
        <dbReference type="ARBA" id="ARBA00022691"/>
    </source>
</evidence>
<dbReference type="PANTHER" id="PTHR22807">
    <property type="entry name" value="NOP2 YEAST -RELATED NOL1/NOP2/FMU SUN DOMAIN-CONTAINING"/>
    <property type="match status" value="1"/>
</dbReference>
<reference evidence="7" key="1">
    <citation type="journal article" date="2014" name="Int. J. Syst. Evol. Microbiol.">
        <title>Complete genome sequence of Corynebacterium casei LMG S-19264T (=DSM 44701T), isolated from a smear-ripened cheese.</title>
        <authorList>
            <consortium name="US DOE Joint Genome Institute (JGI-PGF)"/>
            <person name="Walter F."/>
            <person name="Albersmeier A."/>
            <person name="Kalinowski J."/>
            <person name="Ruckert C."/>
        </authorList>
    </citation>
    <scope>NUCLEOTIDE SEQUENCE</scope>
    <source>
        <strain evidence="7">KCTC 23310</strain>
    </source>
</reference>
<comment type="caution">
    <text evidence="7">The sequence shown here is derived from an EMBL/GenBank/DDBJ whole genome shotgun (WGS) entry which is preliminary data.</text>
</comment>
<accession>A0A918TEZ1</accession>
<dbReference type="GO" id="GO:0001510">
    <property type="term" value="P:RNA methylation"/>
    <property type="evidence" value="ECO:0007669"/>
    <property type="project" value="InterPro"/>
</dbReference>
<dbReference type="InterPro" id="IPR023267">
    <property type="entry name" value="RCMT"/>
</dbReference>
<protein>
    <submittedName>
        <fullName evidence="7">SAM-dependent methyltransferase</fullName>
    </submittedName>
</protein>
<organism evidence="7 8">
    <name type="scientific">Neogemmobacter tilapiae</name>
    <dbReference type="NCBI Taxonomy" id="875041"/>
    <lineage>
        <taxon>Bacteria</taxon>
        <taxon>Pseudomonadati</taxon>
        <taxon>Pseudomonadota</taxon>
        <taxon>Alphaproteobacteria</taxon>
        <taxon>Rhodobacterales</taxon>
        <taxon>Paracoccaceae</taxon>
        <taxon>Neogemmobacter</taxon>
    </lineage>
</organism>
<feature type="binding site" evidence="5">
    <location>
        <position position="243"/>
    </location>
    <ligand>
        <name>S-adenosyl-L-methionine</name>
        <dbReference type="ChEBI" id="CHEBI:59789"/>
    </ligand>
</feature>
<evidence type="ECO:0000256" key="4">
    <source>
        <dbReference type="ARBA" id="ARBA00022884"/>
    </source>
</evidence>
<dbReference type="InterPro" id="IPR054728">
    <property type="entry name" value="RsmB-like_ferredoxin"/>
</dbReference>
<proteinExistence type="inferred from homology"/>